<dbReference type="WBParaSite" id="GPUH_0000419001-mRNA-1">
    <property type="protein sequence ID" value="GPUH_0000419001-mRNA-1"/>
    <property type="gene ID" value="GPUH_0000419001"/>
</dbReference>
<dbReference type="InterPro" id="IPR011989">
    <property type="entry name" value="ARM-like"/>
</dbReference>
<dbReference type="GO" id="GO:0061863">
    <property type="term" value="F:microtubule plus end polymerase"/>
    <property type="evidence" value="ECO:0007669"/>
    <property type="project" value="InterPro"/>
</dbReference>
<dbReference type="GO" id="GO:0030951">
    <property type="term" value="P:establishment or maintenance of microtubule cytoskeleton polarity"/>
    <property type="evidence" value="ECO:0007669"/>
    <property type="project" value="InterPro"/>
</dbReference>
<dbReference type="InterPro" id="IPR016024">
    <property type="entry name" value="ARM-type_fold"/>
</dbReference>
<organism evidence="4">
    <name type="scientific">Gongylonema pulchrum</name>
    <dbReference type="NCBI Taxonomy" id="637853"/>
    <lineage>
        <taxon>Eukaryota</taxon>
        <taxon>Metazoa</taxon>
        <taxon>Ecdysozoa</taxon>
        <taxon>Nematoda</taxon>
        <taxon>Chromadorea</taxon>
        <taxon>Rhabditida</taxon>
        <taxon>Spirurina</taxon>
        <taxon>Spiruromorpha</taxon>
        <taxon>Spiruroidea</taxon>
        <taxon>Gongylonematidae</taxon>
        <taxon>Gongylonema</taxon>
    </lineage>
</organism>
<reference evidence="4" key="1">
    <citation type="submission" date="2016-06" db="UniProtKB">
        <authorList>
            <consortium name="WormBaseParasite"/>
        </authorList>
    </citation>
    <scope>IDENTIFICATION</scope>
</reference>
<sequence length="241" mass="27369">MGLGAVMRVLGEKQAIAAIGEVLSDKGKSTKITEYCKKAEQEYQRYQKTRIERGPAEEDEPNGSGENEVSQKVADSSEFQDKPTVDAWNSLEETKISEMLPKNVEEMLTSESWKKRVEVLEALLDILRSNPRLDRTENHTVLISVLCNALEKDANVSVAALAAKCITAFAQGLRYAFSRHIPNIYVVAFEKFKEKKELLRKPLTELCDTLALFVSEIAWSIKCLEKRERFFEDRITLAVFF</sequence>
<dbReference type="Proteomes" id="UP000271098">
    <property type="component" value="Unassembled WGS sequence"/>
</dbReference>
<dbReference type="InterPro" id="IPR045110">
    <property type="entry name" value="XMAP215"/>
</dbReference>
<dbReference type="SUPFAM" id="SSF48371">
    <property type="entry name" value="ARM repeat"/>
    <property type="match status" value="1"/>
</dbReference>
<protein>
    <submittedName>
        <fullName evidence="4">TOG domain-containing protein</fullName>
    </submittedName>
</protein>
<dbReference type="EMBL" id="UYRT01007676">
    <property type="protein sequence ID" value="VDK43104.1"/>
    <property type="molecule type" value="Genomic_DNA"/>
</dbReference>
<dbReference type="GO" id="GO:0051010">
    <property type="term" value="F:microtubule plus-end binding"/>
    <property type="evidence" value="ECO:0007669"/>
    <property type="project" value="InterPro"/>
</dbReference>
<feature type="compositionally biased region" description="Polar residues" evidence="1">
    <location>
        <begin position="64"/>
        <end position="74"/>
    </location>
</feature>
<evidence type="ECO:0000313" key="2">
    <source>
        <dbReference type="EMBL" id="VDK43104.1"/>
    </source>
</evidence>
<gene>
    <name evidence="2" type="ORF">GPUH_LOCUS4183</name>
</gene>
<dbReference type="OrthoDB" id="205662at2759"/>
<name>A0A183D642_9BILA</name>
<dbReference type="GO" id="GO:0046785">
    <property type="term" value="P:microtubule polymerization"/>
    <property type="evidence" value="ECO:0007669"/>
    <property type="project" value="InterPro"/>
</dbReference>
<proteinExistence type="predicted"/>
<accession>A0A183D642</accession>
<dbReference type="AlphaFoldDB" id="A0A183D642"/>
<keyword evidence="3" id="KW-1185">Reference proteome</keyword>
<dbReference type="Gene3D" id="1.25.10.10">
    <property type="entry name" value="Leucine-rich Repeat Variant"/>
    <property type="match status" value="1"/>
</dbReference>
<feature type="compositionally biased region" description="Basic and acidic residues" evidence="1">
    <location>
        <begin position="46"/>
        <end position="56"/>
    </location>
</feature>
<evidence type="ECO:0000256" key="1">
    <source>
        <dbReference type="SAM" id="MobiDB-lite"/>
    </source>
</evidence>
<reference evidence="2 3" key="2">
    <citation type="submission" date="2018-11" db="EMBL/GenBank/DDBJ databases">
        <authorList>
            <consortium name="Pathogen Informatics"/>
        </authorList>
    </citation>
    <scope>NUCLEOTIDE SEQUENCE [LARGE SCALE GENOMIC DNA]</scope>
</reference>
<feature type="region of interest" description="Disordered" evidence="1">
    <location>
        <begin position="46"/>
        <end position="80"/>
    </location>
</feature>
<dbReference type="GO" id="GO:0007051">
    <property type="term" value="P:spindle organization"/>
    <property type="evidence" value="ECO:0007669"/>
    <property type="project" value="InterPro"/>
</dbReference>
<dbReference type="PANTHER" id="PTHR12609">
    <property type="entry name" value="MICROTUBULE ASSOCIATED PROTEIN XMAP215"/>
    <property type="match status" value="1"/>
</dbReference>
<evidence type="ECO:0000313" key="4">
    <source>
        <dbReference type="WBParaSite" id="GPUH_0000419001-mRNA-1"/>
    </source>
</evidence>
<evidence type="ECO:0000313" key="3">
    <source>
        <dbReference type="Proteomes" id="UP000271098"/>
    </source>
</evidence>